<feature type="transmembrane region" description="Helical" evidence="13">
    <location>
        <begin position="89"/>
        <end position="108"/>
    </location>
</feature>
<evidence type="ECO:0000256" key="7">
    <source>
        <dbReference type="ARBA" id="ARBA00022989"/>
    </source>
</evidence>
<dbReference type="GO" id="GO:0022857">
    <property type="term" value="F:transmembrane transporter activity"/>
    <property type="evidence" value="ECO:0007669"/>
    <property type="project" value="InterPro"/>
</dbReference>
<keyword evidence="5" id="KW-1003">Cell membrane</keyword>
<evidence type="ECO:0000256" key="10">
    <source>
        <dbReference type="ARBA" id="ARBA00025320"/>
    </source>
</evidence>
<dbReference type="GO" id="GO:0005886">
    <property type="term" value="C:plasma membrane"/>
    <property type="evidence" value="ECO:0007669"/>
    <property type="project" value="UniProtKB-SubCell"/>
</dbReference>
<evidence type="ECO:0000256" key="9">
    <source>
        <dbReference type="ARBA" id="ARBA00023136"/>
    </source>
</evidence>
<accession>A0A1W1UFW2</accession>
<feature type="transmembrane region" description="Helical" evidence="13">
    <location>
        <begin position="60"/>
        <end position="77"/>
    </location>
</feature>
<keyword evidence="6 13" id="KW-0812">Transmembrane</keyword>
<evidence type="ECO:0000256" key="13">
    <source>
        <dbReference type="SAM" id="Phobius"/>
    </source>
</evidence>
<evidence type="ECO:0000256" key="6">
    <source>
        <dbReference type="ARBA" id="ARBA00022692"/>
    </source>
</evidence>
<evidence type="ECO:0000256" key="12">
    <source>
        <dbReference type="ARBA" id="ARBA00031465"/>
    </source>
</evidence>
<dbReference type="Gene3D" id="1.10.3470.10">
    <property type="entry name" value="ABC transporter involved in vitamin B12 uptake, BtuC"/>
    <property type="match status" value="1"/>
</dbReference>
<comment type="similarity">
    <text evidence="2">Belongs to the binding-protein-dependent transport system permease family. FecCD subfamily.</text>
</comment>
<dbReference type="SUPFAM" id="SSF81345">
    <property type="entry name" value="ABC transporter involved in vitamin B12 uptake, BtuC"/>
    <property type="match status" value="1"/>
</dbReference>
<keyword evidence="7 13" id="KW-1133">Transmembrane helix</keyword>
<name>A0A1W1UFW2_PEPAS</name>
<evidence type="ECO:0000256" key="2">
    <source>
        <dbReference type="ARBA" id="ARBA00007935"/>
    </source>
</evidence>
<dbReference type="Pfam" id="PF01032">
    <property type="entry name" value="FecCD"/>
    <property type="match status" value="1"/>
</dbReference>
<evidence type="ECO:0000256" key="11">
    <source>
        <dbReference type="ARBA" id="ARBA00031149"/>
    </source>
</evidence>
<dbReference type="CDD" id="cd06550">
    <property type="entry name" value="TM_ABC_iron-siderophores_like"/>
    <property type="match status" value="1"/>
</dbReference>
<feature type="transmembrane region" description="Helical" evidence="13">
    <location>
        <begin position="306"/>
        <end position="324"/>
    </location>
</feature>
<dbReference type="InterPro" id="IPR037294">
    <property type="entry name" value="ABC_BtuC-like"/>
</dbReference>
<dbReference type="FunFam" id="1.10.3470.10:FF:000001">
    <property type="entry name" value="Vitamin B12 ABC transporter permease BtuC"/>
    <property type="match status" value="1"/>
</dbReference>
<comment type="subcellular location">
    <subcellularLocation>
        <location evidence="1">Cell membrane</location>
        <topology evidence="1">Multi-pass membrane protein</topology>
    </subcellularLocation>
</comment>
<reference evidence="15" key="1">
    <citation type="submission" date="2017-04" db="EMBL/GenBank/DDBJ databases">
        <authorList>
            <person name="Varghese N."/>
            <person name="Submissions S."/>
        </authorList>
    </citation>
    <scope>NUCLEOTIDE SEQUENCE [LARGE SCALE GENOMIC DNA]</scope>
    <source>
        <strain evidence="15">DSM 20463</strain>
    </source>
</reference>
<gene>
    <name evidence="14" type="ORF">SAMN00017477_0177</name>
</gene>
<sequence length="329" mass="35501">MKKSRVILIYLISIIILLGLTLYSAKTGSIEMTFQKLIRGLFFEYDPDVATIYDLRFPRIIIAVLAGAALAISGVLLQAVMQNPLTDPGIIGISSAASLSASLVMILLPKFYYLTPAFSVLGGLLAYLLIYSLAWNGGSNPIKLILVGVALNMTLMGVNEAIKSMMGGNLTNVQSIIEGNVAQKTWEDVRIMAVYGIIFLIISLFTIRTANLLQLEDQTAKSLGVNVNRDRFILALIAIILASVSTAIVGVIGFLGLVVPHIARIILGSNHKRLIPYSMILGAITLLLSDTLGRVIAYPYEIKPSVVMTVVGGIFFIVLLKIGGKNYGN</sequence>
<evidence type="ECO:0000256" key="5">
    <source>
        <dbReference type="ARBA" id="ARBA00022475"/>
    </source>
</evidence>
<dbReference type="GO" id="GO:0033214">
    <property type="term" value="P:siderophore-iron import into cell"/>
    <property type="evidence" value="ECO:0007669"/>
    <property type="project" value="TreeGrafter"/>
</dbReference>
<dbReference type="RefSeq" id="WP_084229894.1">
    <property type="nucleotide sequence ID" value="NZ_FWWR01000009.1"/>
</dbReference>
<feature type="transmembrane region" description="Helical" evidence="13">
    <location>
        <begin position="280"/>
        <end position="300"/>
    </location>
</feature>
<dbReference type="STRING" id="573058.SAMN00017477_0177"/>
<keyword evidence="4" id="KW-0813">Transport</keyword>
<dbReference type="PANTHER" id="PTHR30472:SF21">
    <property type="entry name" value="HEME-IRON TRANSPORT SYSTEM PERMEASE PROTEIN ISDF-RELATED"/>
    <property type="match status" value="1"/>
</dbReference>
<keyword evidence="15" id="KW-1185">Reference proteome</keyword>
<dbReference type="EMBL" id="FWWR01000009">
    <property type="protein sequence ID" value="SMB79950.1"/>
    <property type="molecule type" value="Genomic_DNA"/>
</dbReference>
<evidence type="ECO:0000256" key="8">
    <source>
        <dbReference type="ARBA" id="ARBA00023004"/>
    </source>
</evidence>
<evidence type="ECO:0000313" key="15">
    <source>
        <dbReference type="Proteomes" id="UP000192368"/>
    </source>
</evidence>
<comment type="function">
    <text evidence="10">Part of the binding-protein-dependent transport system for heme-iron. Responsible for the translocation of the substrate across the membrane.</text>
</comment>
<proteinExistence type="inferred from homology"/>
<feature type="transmembrane region" description="Helical" evidence="13">
    <location>
        <begin position="233"/>
        <end position="259"/>
    </location>
</feature>
<organism evidence="14 15">
    <name type="scientific">Peptoniphilus asaccharolyticus DSM 20463</name>
    <dbReference type="NCBI Taxonomy" id="573058"/>
    <lineage>
        <taxon>Bacteria</taxon>
        <taxon>Bacillati</taxon>
        <taxon>Bacillota</taxon>
        <taxon>Tissierellia</taxon>
        <taxon>Tissierellales</taxon>
        <taxon>Peptoniphilaceae</taxon>
        <taxon>Peptoniphilus</taxon>
    </lineage>
</organism>
<evidence type="ECO:0000256" key="1">
    <source>
        <dbReference type="ARBA" id="ARBA00004651"/>
    </source>
</evidence>
<dbReference type="AlphaFoldDB" id="A0A1W1UFW2"/>
<keyword evidence="9 13" id="KW-0472">Membrane</keyword>
<dbReference type="InterPro" id="IPR000522">
    <property type="entry name" value="ABC_transptr_permease_BtuC"/>
</dbReference>
<protein>
    <recommendedName>
        <fullName evidence="3">Probable heme-iron transport system permease protein IsdF</fullName>
    </recommendedName>
    <alternativeName>
        <fullName evidence="12">Iron-regulated surface determinant protein F</fullName>
    </alternativeName>
    <alternativeName>
        <fullName evidence="11">Staphylococcal iron-regulated protein G</fullName>
    </alternativeName>
</protein>
<evidence type="ECO:0000313" key="14">
    <source>
        <dbReference type="EMBL" id="SMB79950.1"/>
    </source>
</evidence>
<dbReference type="PANTHER" id="PTHR30472">
    <property type="entry name" value="FERRIC ENTEROBACTIN TRANSPORT SYSTEM PERMEASE PROTEIN"/>
    <property type="match status" value="1"/>
</dbReference>
<evidence type="ECO:0000256" key="3">
    <source>
        <dbReference type="ARBA" id="ARBA00018524"/>
    </source>
</evidence>
<feature type="transmembrane region" description="Helical" evidence="13">
    <location>
        <begin position="6"/>
        <end position="25"/>
    </location>
</feature>
<evidence type="ECO:0000256" key="4">
    <source>
        <dbReference type="ARBA" id="ARBA00022448"/>
    </source>
</evidence>
<dbReference type="OrthoDB" id="9792889at2"/>
<feature type="transmembrane region" description="Helical" evidence="13">
    <location>
        <begin position="193"/>
        <end position="213"/>
    </location>
</feature>
<dbReference type="Proteomes" id="UP000192368">
    <property type="component" value="Unassembled WGS sequence"/>
</dbReference>
<keyword evidence="8" id="KW-0408">Iron</keyword>
<feature type="transmembrane region" description="Helical" evidence="13">
    <location>
        <begin position="115"/>
        <end position="135"/>
    </location>
</feature>